<dbReference type="AlphaFoldDB" id="A0A8J3DYP3"/>
<name>A0A8J3DYP3_9RHOB</name>
<evidence type="ECO:0000256" key="5">
    <source>
        <dbReference type="ARBA" id="ARBA00023002"/>
    </source>
</evidence>
<dbReference type="PANTHER" id="PTHR43303:SF4">
    <property type="entry name" value="NADPH DEHYDROGENASE C23G7.10C-RELATED"/>
    <property type="match status" value="1"/>
</dbReference>
<dbReference type="GO" id="GO:0010181">
    <property type="term" value="F:FMN binding"/>
    <property type="evidence" value="ECO:0007669"/>
    <property type="project" value="InterPro"/>
</dbReference>
<comment type="caution">
    <text evidence="7">The sequence shown here is derived from an EMBL/GenBank/DDBJ whole genome shotgun (WGS) entry which is preliminary data.</text>
</comment>
<reference evidence="7" key="1">
    <citation type="journal article" date="2014" name="Int. J. Syst. Evol. Microbiol.">
        <title>Complete genome sequence of Corynebacterium casei LMG S-19264T (=DSM 44701T), isolated from a smear-ripened cheese.</title>
        <authorList>
            <consortium name="US DOE Joint Genome Institute (JGI-PGF)"/>
            <person name="Walter F."/>
            <person name="Albersmeier A."/>
            <person name="Kalinowski J."/>
            <person name="Ruckert C."/>
        </authorList>
    </citation>
    <scope>NUCLEOTIDE SEQUENCE</scope>
    <source>
        <strain evidence="7">CCM 7684</strain>
    </source>
</reference>
<proteinExistence type="predicted"/>
<comment type="cofactor">
    <cofactor evidence="1">
        <name>FMN</name>
        <dbReference type="ChEBI" id="CHEBI:58210"/>
    </cofactor>
</comment>
<dbReference type="InterPro" id="IPR013785">
    <property type="entry name" value="Aldolase_TIM"/>
</dbReference>
<evidence type="ECO:0000256" key="1">
    <source>
        <dbReference type="ARBA" id="ARBA00001917"/>
    </source>
</evidence>
<dbReference type="Proteomes" id="UP000602745">
    <property type="component" value="Unassembled WGS sequence"/>
</dbReference>
<keyword evidence="5" id="KW-0560">Oxidoreductase</keyword>
<keyword evidence="2" id="KW-0285">Flavoprotein</keyword>
<gene>
    <name evidence="7" type="ORF">GCM10007276_29180</name>
</gene>
<dbReference type="PANTHER" id="PTHR43303">
    <property type="entry name" value="NADPH DEHYDROGENASE C23G7.10C-RELATED"/>
    <property type="match status" value="1"/>
</dbReference>
<evidence type="ECO:0000256" key="4">
    <source>
        <dbReference type="ARBA" id="ARBA00022857"/>
    </source>
</evidence>
<evidence type="ECO:0000256" key="2">
    <source>
        <dbReference type="ARBA" id="ARBA00022630"/>
    </source>
</evidence>
<dbReference type="GO" id="GO:0003959">
    <property type="term" value="F:NADPH dehydrogenase activity"/>
    <property type="evidence" value="ECO:0007669"/>
    <property type="project" value="InterPro"/>
</dbReference>
<organism evidence="7 8">
    <name type="scientific">Agaricicola taiwanensis</name>
    <dbReference type="NCBI Taxonomy" id="591372"/>
    <lineage>
        <taxon>Bacteria</taxon>
        <taxon>Pseudomonadati</taxon>
        <taxon>Pseudomonadota</taxon>
        <taxon>Alphaproteobacteria</taxon>
        <taxon>Rhodobacterales</taxon>
        <taxon>Paracoccaceae</taxon>
        <taxon>Agaricicola</taxon>
    </lineage>
</organism>
<sequence>MSVAKLFQPISIKSVTARNRVVVSPMCQYQSVEGSPTDWHLVHMGRYAVGGAGIVFYEETAVEDRGRKTHACAGLYREEQIPEFKRIADFVRKFGAVPAIQLGHAGGRASERGPLFGRVALAGDDAWQAVSSSATPIKEGAPTPRAMDEGDIRTVVQAFAEATRRSLDAGFEILEIHGAHGYLIQQFLSPLINKRNDGYGGSLEGRMRFALEVTEAVRAAWPADKPLFFRISSVDGKGGLWSLDDSVALAKELKGLGVDLIDCSSGGLSGSSAMAPVPRIPGYHVPYARRIKDETGMMTMAPGLITEAHQAEALLEEGDIDLIGMARELMFNADWPVHAARALEVPDYLELLPPEFTFRLKTREEQGVMPINAEGARIPTGVAQYLEDTRR</sequence>
<dbReference type="InterPro" id="IPR044152">
    <property type="entry name" value="YqjM-like"/>
</dbReference>
<dbReference type="Pfam" id="PF00724">
    <property type="entry name" value="Oxidored_FMN"/>
    <property type="match status" value="1"/>
</dbReference>
<keyword evidence="3" id="KW-0288">FMN</keyword>
<dbReference type="Gene3D" id="3.20.20.70">
    <property type="entry name" value="Aldolase class I"/>
    <property type="match status" value="1"/>
</dbReference>
<feature type="domain" description="NADH:flavin oxidoreductase/NADH oxidase N-terminal" evidence="6">
    <location>
        <begin position="5"/>
        <end position="343"/>
    </location>
</feature>
<reference evidence="7" key="2">
    <citation type="submission" date="2020-09" db="EMBL/GenBank/DDBJ databases">
        <authorList>
            <person name="Sun Q."/>
            <person name="Sedlacek I."/>
        </authorList>
    </citation>
    <scope>NUCLEOTIDE SEQUENCE</scope>
    <source>
        <strain evidence="7">CCM 7684</strain>
    </source>
</reference>
<evidence type="ECO:0000259" key="6">
    <source>
        <dbReference type="Pfam" id="PF00724"/>
    </source>
</evidence>
<dbReference type="CDD" id="cd02932">
    <property type="entry name" value="OYE_YqiM_FMN"/>
    <property type="match status" value="1"/>
</dbReference>
<keyword evidence="8" id="KW-1185">Reference proteome</keyword>
<dbReference type="EMBL" id="BMCP01000004">
    <property type="protein sequence ID" value="GGE50271.1"/>
    <property type="molecule type" value="Genomic_DNA"/>
</dbReference>
<accession>A0A8J3DYP3</accession>
<evidence type="ECO:0000313" key="8">
    <source>
        <dbReference type="Proteomes" id="UP000602745"/>
    </source>
</evidence>
<dbReference type="SUPFAM" id="SSF51395">
    <property type="entry name" value="FMN-linked oxidoreductases"/>
    <property type="match status" value="1"/>
</dbReference>
<evidence type="ECO:0000256" key="3">
    <source>
        <dbReference type="ARBA" id="ARBA00022643"/>
    </source>
</evidence>
<dbReference type="RefSeq" id="WP_188410549.1">
    <property type="nucleotide sequence ID" value="NZ_BMCP01000004.1"/>
</dbReference>
<keyword evidence="4" id="KW-0521">NADP</keyword>
<dbReference type="GO" id="GO:0050661">
    <property type="term" value="F:NADP binding"/>
    <property type="evidence" value="ECO:0007669"/>
    <property type="project" value="InterPro"/>
</dbReference>
<dbReference type="InterPro" id="IPR001155">
    <property type="entry name" value="OxRdtase_FMN_N"/>
</dbReference>
<evidence type="ECO:0000313" key="7">
    <source>
        <dbReference type="EMBL" id="GGE50271.1"/>
    </source>
</evidence>
<protein>
    <submittedName>
        <fullName evidence="7">NADH:flavin oxidoreductase / NADH oxidase</fullName>
    </submittedName>
</protein>